<accession>A0A3P5ZWU3</accession>
<evidence type="ECO:0000259" key="1">
    <source>
        <dbReference type="Pfam" id="PF22936"/>
    </source>
</evidence>
<dbReference type="InterPro" id="IPR054722">
    <property type="entry name" value="PolX-like_BBD"/>
</dbReference>
<protein>
    <recommendedName>
        <fullName evidence="1">Retrovirus-related Pol polyprotein from transposon TNT 1-94-like beta-barrel domain-containing protein</fullName>
    </recommendedName>
</protein>
<dbReference type="AlphaFoldDB" id="A0A3P5ZWU3"/>
<evidence type="ECO:0000313" key="3">
    <source>
        <dbReference type="EMBL" id="VDC76990.1"/>
    </source>
</evidence>
<feature type="domain" description="Retrovirus-related Pol polyprotein from transposon TNT 1-94-like beta-barrel" evidence="1">
    <location>
        <begin position="140"/>
        <end position="219"/>
    </location>
</feature>
<name>A0A3P5ZWU3_BRACM</name>
<dbReference type="EMBL" id="LR031571">
    <property type="protein sequence ID" value="VDC76990.1"/>
    <property type="molecule type" value="Genomic_DNA"/>
</dbReference>
<organism evidence="3">
    <name type="scientific">Brassica campestris</name>
    <name type="common">Field mustard</name>
    <dbReference type="NCBI Taxonomy" id="3711"/>
    <lineage>
        <taxon>Eukaryota</taxon>
        <taxon>Viridiplantae</taxon>
        <taxon>Streptophyta</taxon>
        <taxon>Embryophyta</taxon>
        <taxon>Tracheophyta</taxon>
        <taxon>Spermatophyta</taxon>
        <taxon>Magnoliopsida</taxon>
        <taxon>eudicotyledons</taxon>
        <taxon>Gunneridae</taxon>
        <taxon>Pentapetalae</taxon>
        <taxon>rosids</taxon>
        <taxon>malvids</taxon>
        <taxon>Brassicales</taxon>
        <taxon>Brassicaceae</taxon>
        <taxon>Brassiceae</taxon>
        <taxon>Brassica</taxon>
    </lineage>
</organism>
<gene>
    <name evidence="3" type="ORF">BRAA01T03492Z</name>
    <name evidence="2" type="ORF">BRAPAZ1V2_A01P37330.2</name>
</gene>
<evidence type="ECO:0000313" key="2">
    <source>
        <dbReference type="EMBL" id="CAG7889657.1"/>
    </source>
</evidence>
<feature type="domain" description="Retrovirus-related Pol polyprotein from transposon TNT 1-94-like beta-barrel" evidence="1">
    <location>
        <begin position="285"/>
        <end position="366"/>
    </location>
</feature>
<proteinExistence type="predicted"/>
<dbReference type="Proteomes" id="UP000694005">
    <property type="component" value="Chromosome A01"/>
</dbReference>
<sequence>MAAASFSEGFDYETWALTTKATLTEQGLWDVVENGVPPDPSKIPEVSATIKSQELSQWRDLVIKDMNALQVMQSSLTDSAFKKTLSASSSKDVWDMLKKSNEQARLSSRLEEEEVHEYLMLVEGVDELSYDEDMWMICAKGTTNHMSRYEKHFSVLDRTHKGKVRLADGTFLRVEGRGHVRIMMKEGKKTKTKTMRDVIFVPGLNVNVLSIDLMIARGYSLESKRDTCVFFDRKGAVFGDAVMDKKGPALRLNMIEGTQEEEIAVDYVMAAVISKTDLVYDEDMWMVSCFSTIHMTPYENVFTALDRTHKGKVGLKDGAVLKAEGKGDVEIVMKGGKKKKTIKNVLFVPEIMRNVLSFSQMETYGCSFREGRGGECIISDETGAVYGDTTWDVKDMALRLEVIKGNRTS</sequence>
<dbReference type="Pfam" id="PF14223">
    <property type="entry name" value="Retrotran_gag_2"/>
    <property type="match status" value="1"/>
</dbReference>
<reference evidence="3" key="1">
    <citation type="submission" date="2018-11" db="EMBL/GenBank/DDBJ databases">
        <authorList>
            <consortium name="Genoscope - CEA"/>
            <person name="William W."/>
        </authorList>
    </citation>
    <scope>NUCLEOTIDE SEQUENCE</scope>
</reference>
<dbReference type="EMBL" id="LS974617">
    <property type="protein sequence ID" value="CAG7889657.1"/>
    <property type="molecule type" value="Genomic_DNA"/>
</dbReference>
<dbReference type="PANTHER" id="PTHR47592:SF27">
    <property type="entry name" value="OS08G0421700 PROTEIN"/>
    <property type="match status" value="1"/>
</dbReference>
<dbReference type="Gramene" id="A01p37330.2_BraZ1">
    <property type="protein sequence ID" value="A01p37330.2_BraZ1.CDS.1"/>
    <property type="gene ID" value="A01g37330.2_BraZ1"/>
</dbReference>
<dbReference type="PANTHER" id="PTHR47592">
    <property type="entry name" value="PBF68 PROTEIN"/>
    <property type="match status" value="1"/>
</dbReference>
<dbReference type="Pfam" id="PF22936">
    <property type="entry name" value="Pol_BBD"/>
    <property type="match status" value="2"/>
</dbReference>